<reference evidence="1 2" key="1">
    <citation type="submission" date="2024-10" db="EMBL/GenBank/DDBJ databases">
        <title>Updated reference genomes for cyclostephanoid diatoms.</title>
        <authorList>
            <person name="Roberts W.R."/>
            <person name="Alverson A.J."/>
        </authorList>
    </citation>
    <scope>NUCLEOTIDE SEQUENCE [LARGE SCALE GENOMIC DNA]</scope>
    <source>
        <strain evidence="1 2">AJA228-03</strain>
    </source>
</reference>
<sequence length="68" mass="7257">MRDAIVERSWACSAADATFHDFTTSPNRSSSINAWSSSASIDAILELCCSCSAADVSVKLLRDCIPTT</sequence>
<protein>
    <submittedName>
        <fullName evidence="1">Uncharacterized protein</fullName>
    </submittedName>
</protein>
<proteinExistence type="predicted"/>
<keyword evidence="2" id="KW-1185">Reference proteome</keyword>
<evidence type="ECO:0000313" key="2">
    <source>
        <dbReference type="Proteomes" id="UP001530377"/>
    </source>
</evidence>
<dbReference type="EMBL" id="JALLPB020000288">
    <property type="protein sequence ID" value="KAL3811001.1"/>
    <property type="molecule type" value="Genomic_DNA"/>
</dbReference>
<gene>
    <name evidence="1" type="ORF">ACHAXA_006553</name>
</gene>
<dbReference type="AlphaFoldDB" id="A0ABD3RKE6"/>
<accession>A0ABD3RKE6</accession>
<evidence type="ECO:0000313" key="1">
    <source>
        <dbReference type="EMBL" id="KAL3811001.1"/>
    </source>
</evidence>
<dbReference type="Proteomes" id="UP001530377">
    <property type="component" value="Unassembled WGS sequence"/>
</dbReference>
<name>A0ABD3RKE6_9STRA</name>
<comment type="caution">
    <text evidence="1">The sequence shown here is derived from an EMBL/GenBank/DDBJ whole genome shotgun (WGS) entry which is preliminary data.</text>
</comment>
<organism evidence="1 2">
    <name type="scientific">Cyclostephanos tholiformis</name>
    <dbReference type="NCBI Taxonomy" id="382380"/>
    <lineage>
        <taxon>Eukaryota</taxon>
        <taxon>Sar</taxon>
        <taxon>Stramenopiles</taxon>
        <taxon>Ochrophyta</taxon>
        <taxon>Bacillariophyta</taxon>
        <taxon>Coscinodiscophyceae</taxon>
        <taxon>Thalassiosirophycidae</taxon>
        <taxon>Stephanodiscales</taxon>
        <taxon>Stephanodiscaceae</taxon>
        <taxon>Cyclostephanos</taxon>
    </lineage>
</organism>